<feature type="domain" description="J" evidence="2">
    <location>
        <begin position="74"/>
        <end position="151"/>
    </location>
</feature>
<evidence type="ECO:0000313" key="4">
    <source>
        <dbReference type="Proteomes" id="UP001153365"/>
    </source>
</evidence>
<dbReference type="CDD" id="cd06257">
    <property type="entry name" value="DnaJ"/>
    <property type="match status" value="1"/>
</dbReference>
<dbReference type="PANTHER" id="PTHR44825:SF1">
    <property type="entry name" value="DNAJ HOMOLOG SUBFAMILY C MEMBER 4"/>
    <property type="match status" value="1"/>
</dbReference>
<dbReference type="EMBL" id="CALTRL010005685">
    <property type="protein sequence ID" value="CAH7684728.1"/>
    <property type="molecule type" value="Genomic_DNA"/>
</dbReference>
<dbReference type="AlphaFoldDB" id="A0AAV0BE06"/>
<evidence type="ECO:0000259" key="2">
    <source>
        <dbReference type="PROSITE" id="PS50076"/>
    </source>
</evidence>
<dbReference type="Proteomes" id="UP001153365">
    <property type="component" value="Unassembled WGS sequence"/>
</dbReference>
<dbReference type="PROSITE" id="PS50076">
    <property type="entry name" value="DNAJ_2"/>
    <property type="match status" value="1"/>
</dbReference>
<feature type="compositionally biased region" description="Basic and acidic residues" evidence="1">
    <location>
        <begin position="202"/>
        <end position="217"/>
    </location>
</feature>
<feature type="compositionally biased region" description="Polar residues" evidence="1">
    <location>
        <begin position="1"/>
        <end position="28"/>
    </location>
</feature>
<gene>
    <name evidence="3" type="ORF">PPACK8108_LOCUS19141</name>
</gene>
<dbReference type="Gene3D" id="1.10.287.110">
    <property type="entry name" value="DnaJ domain"/>
    <property type="match status" value="1"/>
</dbReference>
<protein>
    <submittedName>
        <fullName evidence="3">Expressed protein</fullName>
    </submittedName>
</protein>
<reference evidence="3" key="1">
    <citation type="submission" date="2022-06" db="EMBL/GenBank/DDBJ databases">
        <authorList>
            <consortium name="SYNGENTA / RWTH Aachen University"/>
        </authorList>
    </citation>
    <scope>NUCLEOTIDE SEQUENCE</scope>
</reference>
<feature type="compositionally biased region" description="Low complexity" evidence="1">
    <location>
        <begin position="478"/>
        <end position="492"/>
    </location>
</feature>
<feature type="compositionally biased region" description="Basic and acidic residues" evidence="1">
    <location>
        <begin position="367"/>
        <end position="391"/>
    </location>
</feature>
<dbReference type="InterPro" id="IPR036869">
    <property type="entry name" value="J_dom_sf"/>
</dbReference>
<feature type="compositionally biased region" description="Acidic residues" evidence="1">
    <location>
        <begin position="392"/>
        <end position="406"/>
    </location>
</feature>
<feature type="region of interest" description="Disordered" evidence="1">
    <location>
        <begin position="355"/>
        <end position="410"/>
    </location>
</feature>
<dbReference type="InterPro" id="IPR052763">
    <property type="entry name" value="DnaJ_C4"/>
</dbReference>
<dbReference type="InterPro" id="IPR001623">
    <property type="entry name" value="DnaJ_domain"/>
</dbReference>
<proteinExistence type="predicted"/>
<accession>A0AAV0BE06</accession>
<feature type="region of interest" description="Disordered" evidence="1">
    <location>
        <begin position="1"/>
        <end position="55"/>
    </location>
</feature>
<dbReference type="PANTHER" id="PTHR44825">
    <property type="match status" value="1"/>
</dbReference>
<feature type="compositionally biased region" description="Low complexity" evidence="1">
    <location>
        <begin position="441"/>
        <end position="454"/>
    </location>
</feature>
<dbReference type="SMART" id="SM00271">
    <property type="entry name" value="DnaJ"/>
    <property type="match status" value="1"/>
</dbReference>
<comment type="caution">
    <text evidence="3">The sequence shown here is derived from an EMBL/GenBank/DDBJ whole genome shotgun (WGS) entry which is preliminary data.</text>
</comment>
<keyword evidence="4" id="KW-1185">Reference proteome</keyword>
<organism evidence="3 4">
    <name type="scientific">Phakopsora pachyrhizi</name>
    <name type="common">Asian soybean rust disease fungus</name>
    <dbReference type="NCBI Taxonomy" id="170000"/>
    <lineage>
        <taxon>Eukaryota</taxon>
        <taxon>Fungi</taxon>
        <taxon>Dikarya</taxon>
        <taxon>Basidiomycota</taxon>
        <taxon>Pucciniomycotina</taxon>
        <taxon>Pucciniomycetes</taxon>
        <taxon>Pucciniales</taxon>
        <taxon>Phakopsoraceae</taxon>
        <taxon>Phakopsora</taxon>
    </lineage>
</organism>
<sequence>MSRTFNRSASDNFLNSSCNKNSGNLNRLSQQSQPTPSSSSSPTNKQEPQQQQQQTNIDKAFAHQLVDQIINDSDLYSILGLKCLNRCFQSYSPQSSIKFEDIRKAYITRSRICHPDKLPHHPNCTAAFQKLSYAYETLSKPSSRRLYDLNGHTKNLFAFQNNQHQTEPSRQPTDRYSSFNQSQRSRPAPAFTSFENFRNPNRNKDKASQGDEKENQDANRSSSNSKESNGTGNGFNNSDETLNGVLYSTFCEFMDGDFEMIRVLINALNEGNPGLNLGEESIRNLETSFKKLRTIFKKGQKYIKLVRFELMNLYELQSDLRSMSYFNLFGRLRLTMAIARVTISIPMRIDQVFKQDDEDESRSTTTTKDDSESSKESSEQKERKKNEKEQEKEDDETADKESEEGEQSCKRVGLLPGPILGLLEATVAVLEKGEKVTLWISPSYPSSSTTAASAKETTHPEPSSGRFDKPSSSKIPLSSTTNGSTNSTSTDS</sequence>
<name>A0AAV0BE06_PHAPC</name>
<dbReference type="SUPFAM" id="SSF46565">
    <property type="entry name" value="Chaperone J-domain"/>
    <property type="match status" value="1"/>
</dbReference>
<dbReference type="Pfam" id="PF00226">
    <property type="entry name" value="DnaJ"/>
    <property type="match status" value="1"/>
</dbReference>
<feature type="region of interest" description="Disordered" evidence="1">
    <location>
        <begin position="437"/>
        <end position="492"/>
    </location>
</feature>
<evidence type="ECO:0000313" key="3">
    <source>
        <dbReference type="EMBL" id="CAH7684728.1"/>
    </source>
</evidence>
<evidence type="ECO:0000256" key="1">
    <source>
        <dbReference type="SAM" id="MobiDB-lite"/>
    </source>
</evidence>
<feature type="region of interest" description="Disordered" evidence="1">
    <location>
        <begin position="160"/>
        <end position="238"/>
    </location>
</feature>
<feature type="compositionally biased region" description="Low complexity" evidence="1">
    <location>
        <begin position="29"/>
        <end position="54"/>
    </location>
</feature>
<feature type="compositionally biased region" description="Polar residues" evidence="1">
    <location>
        <begin position="160"/>
        <end position="185"/>
    </location>
</feature>
<feature type="compositionally biased region" description="Polar residues" evidence="1">
    <location>
        <begin position="218"/>
        <end position="238"/>
    </location>
</feature>